<name>A0A7W7RYV7_9ACTN</name>
<dbReference type="EMBL" id="JACHJU010000002">
    <property type="protein sequence ID" value="MBB4940780.1"/>
    <property type="molecule type" value="Genomic_DNA"/>
</dbReference>
<proteinExistence type="predicted"/>
<protein>
    <submittedName>
        <fullName evidence="1">Uncharacterized protein</fullName>
    </submittedName>
</protein>
<accession>A0A7W7RYV7</accession>
<evidence type="ECO:0000313" key="2">
    <source>
        <dbReference type="Proteomes" id="UP000534286"/>
    </source>
</evidence>
<comment type="caution">
    <text evidence="1">The sequence shown here is derived from an EMBL/GenBank/DDBJ whole genome shotgun (WGS) entry which is preliminary data.</text>
</comment>
<dbReference type="AlphaFoldDB" id="A0A7W7RYV7"/>
<evidence type="ECO:0000313" key="1">
    <source>
        <dbReference type="EMBL" id="MBB4940780.1"/>
    </source>
</evidence>
<organism evidence="1 2">
    <name type="scientific">Streptosporangium album</name>
    <dbReference type="NCBI Taxonomy" id="47479"/>
    <lineage>
        <taxon>Bacteria</taxon>
        <taxon>Bacillati</taxon>
        <taxon>Actinomycetota</taxon>
        <taxon>Actinomycetes</taxon>
        <taxon>Streptosporangiales</taxon>
        <taxon>Streptosporangiaceae</taxon>
        <taxon>Streptosporangium</taxon>
    </lineage>
</organism>
<reference evidence="1 2" key="1">
    <citation type="submission" date="2020-08" db="EMBL/GenBank/DDBJ databases">
        <title>Sequencing the genomes of 1000 actinobacteria strains.</title>
        <authorList>
            <person name="Klenk H.-P."/>
        </authorList>
    </citation>
    <scope>NUCLEOTIDE SEQUENCE [LARGE SCALE GENOMIC DNA]</scope>
    <source>
        <strain evidence="1 2">DSM 43023</strain>
    </source>
</reference>
<gene>
    <name evidence="1" type="ORF">FHR32_005157</name>
</gene>
<dbReference type="RefSeq" id="WP_184756940.1">
    <property type="nucleotide sequence ID" value="NZ_BAABEK010000005.1"/>
</dbReference>
<sequence length="56" mass="6106">MSSNLVCVGCGRAEGHAEMCNLGGYVTREQLAAEADALRTHERDHLLKRVPGCEFC</sequence>
<dbReference type="Proteomes" id="UP000534286">
    <property type="component" value="Unassembled WGS sequence"/>
</dbReference>
<keyword evidence="2" id="KW-1185">Reference proteome</keyword>